<evidence type="ECO:0000256" key="1">
    <source>
        <dbReference type="SAM" id="Coils"/>
    </source>
</evidence>
<feature type="region of interest" description="Disordered" evidence="2">
    <location>
        <begin position="36"/>
        <end position="76"/>
    </location>
</feature>
<keyword evidence="4" id="KW-1185">Reference proteome</keyword>
<dbReference type="Proteomes" id="UP000765509">
    <property type="component" value="Unassembled WGS sequence"/>
</dbReference>
<comment type="caution">
    <text evidence="3">The sequence shown here is derived from an EMBL/GenBank/DDBJ whole genome shotgun (WGS) entry which is preliminary data.</text>
</comment>
<organism evidence="3 4">
    <name type="scientific">Austropuccinia psidii MF-1</name>
    <dbReference type="NCBI Taxonomy" id="1389203"/>
    <lineage>
        <taxon>Eukaryota</taxon>
        <taxon>Fungi</taxon>
        <taxon>Dikarya</taxon>
        <taxon>Basidiomycota</taxon>
        <taxon>Pucciniomycotina</taxon>
        <taxon>Pucciniomycetes</taxon>
        <taxon>Pucciniales</taxon>
        <taxon>Sphaerophragmiaceae</taxon>
        <taxon>Austropuccinia</taxon>
    </lineage>
</organism>
<evidence type="ECO:0000256" key="2">
    <source>
        <dbReference type="SAM" id="MobiDB-lite"/>
    </source>
</evidence>
<sequence>MQHLEQQSQKIRQLEEKLESCDQALESLLANVYIGETATTSKNNSSEKSKSKLNKKTLDLPKTQKKPSPKTFVNTPSIKSKIPQRVNKKTTTPSPRKWNQHQLLTADSQKGFQNTKMLWGLIYCQPVPISPNYSMIKEFNTFFSFLPEIEAYVENSTLSPLVPLSEILTLRNMAPGMKKLESSIIHMSNFAIKYIISVLANLGFCRWAPDLNGMSDTLYNEACRISVIKHFCQISIGGEYEFINVNISYLEDIQLLAKVYNHYVHCHMAQRYKKEAIQSGKHAQDEERKAILRARLKVSTKCFQLIPTLV</sequence>
<accession>A0A9Q3JYQ9</accession>
<keyword evidence="1" id="KW-0175">Coiled coil</keyword>
<gene>
    <name evidence="3" type="ORF">O181_109897</name>
</gene>
<feature type="coiled-coil region" evidence="1">
    <location>
        <begin position="4"/>
        <end position="31"/>
    </location>
</feature>
<reference evidence="3" key="1">
    <citation type="submission" date="2021-03" db="EMBL/GenBank/DDBJ databases">
        <title>Draft genome sequence of rust myrtle Austropuccinia psidii MF-1, a brazilian biotype.</title>
        <authorList>
            <person name="Quecine M.C."/>
            <person name="Pachon D.M.R."/>
            <person name="Bonatelli M.L."/>
            <person name="Correr F.H."/>
            <person name="Franceschini L.M."/>
            <person name="Leite T.F."/>
            <person name="Margarido G.R.A."/>
            <person name="Almeida C.A."/>
            <person name="Ferrarezi J.A."/>
            <person name="Labate C.A."/>
        </authorList>
    </citation>
    <scope>NUCLEOTIDE SEQUENCE</scope>
    <source>
        <strain evidence="3">MF-1</strain>
    </source>
</reference>
<evidence type="ECO:0000313" key="4">
    <source>
        <dbReference type="Proteomes" id="UP000765509"/>
    </source>
</evidence>
<evidence type="ECO:0000313" key="3">
    <source>
        <dbReference type="EMBL" id="MBW0570182.1"/>
    </source>
</evidence>
<proteinExistence type="predicted"/>
<dbReference type="EMBL" id="AVOT02085782">
    <property type="protein sequence ID" value="MBW0570182.1"/>
    <property type="molecule type" value="Genomic_DNA"/>
</dbReference>
<protein>
    <submittedName>
        <fullName evidence="3">Uncharacterized protein</fullName>
    </submittedName>
</protein>
<dbReference type="AlphaFoldDB" id="A0A9Q3JYQ9"/>
<name>A0A9Q3JYQ9_9BASI</name>